<gene>
    <name evidence="1" type="ORF">AVEN_111709_1</name>
</gene>
<name>A0A4Y2C7Z3_ARAVE</name>
<proteinExistence type="predicted"/>
<comment type="caution">
    <text evidence="1">The sequence shown here is derived from an EMBL/GenBank/DDBJ whole genome shotgun (WGS) entry which is preliminary data.</text>
</comment>
<evidence type="ECO:0000313" key="1">
    <source>
        <dbReference type="EMBL" id="GBM00473.1"/>
    </source>
</evidence>
<dbReference type="Proteomes" id="UP000499080">
    <property type="component" value="Unassembled WGS sequence"/>
</dbReference>
<dbReference type="EMBL" id="BGPR01000157">
    <property type="protein sequence ID" value="GBM00473.1"/>
    <property type="molecule type" value="Genomic_DNA"/>
</dbReference>
<evidence type="ECO:0000313" key="2">
    <source>
        <dbReference type="Proteomes" id="UP000499080"/>
    </source>
</evidence>
<dbReference type="AlphaFoldDB" id="A0A4Y2C7Z3"/>
<organism evidence="1 2">
    <name type="scientific">Araneus ventricosus</name>
    <name type="common">Orbweaver spider</name>
    <name type="synonym">Epeira ventricosa</name>
    <dbReference type="NCBI Taxonomy" id="182803"/>
    <lineage>
        <taxon>Eukaryota</taxon>
        <taxon>Metazoa</taxon>
        <taxon>Ecdysozoa</taxon>
        <taxon>Arthropoda</taxon>
        <taxon>Chelicerata</taxon>
        <taxon>Arachnida</taxon>
        <taxon>Araneae</taxon>
        <taxon>Araneomorphae</taxon>
        <taxon>Entelegynae</taxon>
        <taxon>Araneoidea</taxon>
        <taxon>Araneidae</taxon>
        <taxon>Araneus</taxon>
    </lineage>
</organism>
<keyword evidence="2" id="KW-1185">Reference proteome</keyword>
<reference evidence="1 2" key="1">
    <citation type="journal article" date="2019" name="Sci. Rep.">
        <title>Orb-weaving spider Araneus ventricosus genome elucidates the spidroin gene catalogue.</title>
        <authorList>
            <person name="Kono N."/>
            <person name="Nakamura H."/>
            <person name="Ohtoshi R."/>
            <person name="Moran D.A.P."/>
            <person name="Shinohara A."/>
            <person name="Yoshida Y."/>
            <person name="Fujiwara M."/>
            <person name="Mori M."/>
            <person name="Tomita M."/>
            <person name="Arakawa K."/>
        </authorList>
    </citation>
    <scope>NUCLEOTIDE SEQUENCE [LARGE SCALE GENOMIC DNA]</scope>
</reference>
<sequence>MERPLHAIWSASHQIISNFLQTAGHCDPCLFLLPISKRPPYQGMILTHSPLLLRVFLTCGFRFFERASLFLFRIVFQFYHQMRQMENELHGTFQTFRPQQFSSDIRIDDGVWEFGARAPNDVEWSLRECPA</sequence>
<accession>A0A4Y2C7Z3</accession>
<protein>
    <submittedName>
        <fullName evidence="1">Uncharacterized protein</fullName>
    </submittedName>
</protein>